<evidence type="ECO:0000259" key="1">
    <source>
        <dbReference type="SMART" id="SM00382"/>
    </source>
</evidence>
<comment type="caution">
    <text evidence="2">The sequence shown here is derived from an EMBL/GenBank/DDBJ whole genome shotgun (WGS) entry which is preliminary data.</text>
</comment>
<evidence type="ECO:0000313" key="2">
    <source>
        <dbReference type="EMBL" id="NWD34334.1"/>
    </source>
</evidence>
<dbReference type="SMART" id="SM00382">
    <property type="entry name" value="AAA"/>
    <property type="match status" value="1"/>
</dbReference>
<dbReference type="InterPro" id="IPR027417">
    <property type="entry name" value="P-loop_NTPase"/>
</dbReference>
<dbReference type="AlphaFoldDB" id="A0A7Y8AHP2"/>
<name>A0A7Y8AHP2_PSETO</name>
<dbReference type="Proteomes" id="UP000549134">
    <property type="component" value="Unassembled WGS sequence"/>
</dbReference>
<dbReference type="RefSeq" id="WP_080520695.1">
    <property type="nucleotide sequence ID" value="NZ_CP020369.1"/>
</dbReference>
<dbReference type="EMBL" id="JACAQK010000001">
    <property type="protein sequence ID" value="NWD34334.1"/>
    <property type="molecule type" value="Genomic_DNA"/>
</dbReference>
<proteinExistence type="predicted"/>
<gene>
    <name evidence="2" type="ORF">HX787_00565</name>
</gene>
<keyword evidence="2" id="KW-0547">Nucleotide-binding</keyword>
<dbReference type="GeneID" id="55847430"/>
<protein>
    <submittedName>
        <fullName evidence="2">ATP-binding protein</fullName>
    </submittedName>
</protein>
<organism evidence="2 3">
    <name type="scientific">Pseudomonas tolaasii</name>
    <dbReference type="NCBI Taxonomy" id="29442"/>
    <lineage>
        <taxon>Bacteria</taxon>
        <taxon>Pseudomonadati</taxon>
        <taxon>Pseudomonadota</taxon>
        <taxon>Gammaproteobacteria</taxon>
        <taxon>Pseudomonadales</taxon>
        <taxon>Pseudomonadaceae</taxon>
        <taxon>Pseudomonas</taxon>
    </lineage>
</organism>
<reference evidence="2 3" key="1">
    <citation type="submission" date="2020-04" db="EMBL/GenBank/DDBJ databases">
        <title>Molecular characterization of pseudomonads from Agaricus bisporus reveal novel blotch 2 pathogens in Western Europe.</title>
        <authorList>
            <person name="Taparia T."/>
            <person name="Krijger M."/>
            <person name="Haynes E."/>
            <person name="Elpinstone J.G."/>
            <person name="Noble R."/>
            <person name="Van Der Wolf J."/>
        </authorList>
    </citation>
    <scope>NUCLEOTIDE SEQUENCE [LARGE SCALE GENOMIC DNA]</scope>
    <source>
        <strain evidence="2 3">IPO3746</strain>
    </source>
</reference>
<feature type="domain" description="AAA+ ATPase" evidence="1">
    <location>
        <begin position="343"/>
        <end position="525"/>
    </location>
</feature>
<accession>A0A7Y8AHP2</accession>
<evidence type="ECO:0000313" key="3">
    <source>
        <dbReference type="Proteomes" id="UP000549134"/>
    </source>
</evidence>
<dbReference type="GO" id="GO:0005524">
    <property type="term" value="F:ATP binding"/>
    <property type="evidence" value="ECO:0007669"/>
    <property type="project" value="UniProtKB-KW"/>
</dbReference>
<dbReference type="InterPro" id="IPR003593">
    <property type="entry name" value="AAA+_ATPase"/>
</dbReference>
<sequence>MKGFPIDLDRLKGLAATRGGRVALAGFEYQRAFATLRLVSMLIGHVVKGCSTQIPAWIRYEWAEDIDELDTNGGITLWQCKQGNDWTEPAKLATVFSGFAPKWLWTADTQRERLSLRLVTSDVAYAEFRDLPGALKKKTEVRAHFLRTVQQAAAKGSDLAQWQDEAKAFGFKKLFDELWSATQVLFVPDEAVVSTAALWPAEDDAVNALARAHWLAPDKNSQDIIHCLHALLGLAPSSTYVGGQIDRLTATPLGIRPIDVNDRLDPFRREQASSSLFLPLIDRTVLQQSRTLPQRRYVARRPQWQDVVHGSDATIGFFERSITRDVVDGLRNALNDCLQFQEKLRLQLLVGAPGCGKSTLALRVAAQLVDEGICTAIDARFAVNDEEEVLAVVATLQGRQDPKRALLLVLDDPLGVASLWPRVLDKLSKLRPRMVVLAATPEFLLHRYSQQLSSLRLLPLRRVERPDGTERLTLARFYPKSDMTELSSGNEELLVLTMLAATNTPFDEIIDGLWDNLAEGVRLPRTVLGRELPWQVAALWLVVFFNRAYGACPLLLLKAFLAPWFRDDEEVGERLAQMKSAHGWGVFQIEESPAGFASQGGVVRTMHTLVAQAAWDRRPAADWSVTGSIAQASLRFPMAARPLAQALVALFEFSAAEAEPLLTAVANAWCAADVVTLETRYLCELVWIWKRSAVPIPPCINGALQQRIALNDEQSWLAAYHVLYLGSTTQVRSLSQSLPYRQLLESADFFIEQSRAMGLCSALVDQPSLQARMLDHIWRAFDDTKGARISSIFLNWMMIHGGAWSVVSRKDVIRAWLAQHPGDTHVRVAFMMHLERLTPADCTAALNDLRQWLAEHPEDMGVRNGFLAHLGKFSEIEQGAIIGDYVSWLAVHPDDSNVRNGFLKHIDKLSVTEQISVLDAYWEWLADHPEDTNVRAAFLGHVHKFSEEKQALILSEYDEWLAHHSDDTNVRSALLKCLHQHAHNSLPEVLEQTLNGLSYETRAFQPAGAALLAIGGLGIEHLQLIVRWLQWLAQVLELFKGNKSAGFFMRGTLTNVLEQACAYAQSEECSEHDRVSALLAIERLENSILQWKASVGRPLTT</sequence>
<keyword evidence="2" id="KW-0067">ATP-binding</keyword>
<dbReference type="SUPFAM" id="SSF52540">
    <property type="entry name" value="P-loop containing nucleoside triphosphate hydrolases"/>
    <property type="match status" value="1"/>
</dbReference>